<keyword evidence="1 2" id="KW-0238">DNA-binding</keyword>
<dbReference type="InterPro" id="IPR050624">
    <property type="entry name" value="HTH-type_Tx_Regulator"/>
</dbReference>
<dbReference type="SUPFAM" id="SSF46689">
    <property type="entry name" value="Homeodomain-like"/>
    <property type="match status" value="1"/>
</dbReference>
<dbReference type="AlphaFoldDB" id="A0A1K1PVL4"/>
<dbReference type="Pfam" id="PF00440">
    <property type="entry name" value="TetR_N"/>
    <property type="match status" value="1"/>
</dbReference>
<evidence type="ECO:0000259" key="3">
    <source>
        <dbReference type="PROSITE" id="PS50977"/>
    </source>
</evidence>
<dbReference type="InterPro" id="IPR009057">
    <property type="entry name" value="Homeodomain-like_sf"/>
</dbReference>
<feature type="DNA-binding region" description="H-T-H motif" evidence="2">
    <location>
        <begin position="37"/>
        <end position="56"/>
    </location>
</feature>
<evidence type="ECO:0000256" key="2">
    <source>
        <dbReference type="PROSITE-ProRule" id="PRU00335"/>
    </source>
</evidence>
<accession>A0A1K1PVL4</accession>
<dbReference type="PANTHER" id="PTHR43479:SF11">
    <property type="entry name" value="ACREF_ENVCD OPERON REPRESSOR-RELATED"/>
    <property type="match status" value="1"/>
</dbReference>
<evidence type="ECO:0000313" key="4">
    <source>
        <dbReference type="EMBL" id="SFW51728.1"/>
    </source>
</evidence>
<organism evidence="4 5">
    <name type="scientific">Ruminococcus flavefaciens</name>
    <dbReference type="NCBI Taxonomy" id="1265"/>
    <lineage>
        <taxon>Bacteria</taxon>
        <taxon>Bacillati</taxon>
        <taxon>Bacillota</taxon>
        <taxon>Clostridia</taxon>
        <taxon>Eubacteriales</taxon>
        <taxon>Oscillospiraceae</taxon>
        <taxon>Ruminococcus</taxon>
    </lineage>
</organism>
<reference evidence="5" key="1">
    <citation type="submission" date="2016-11" db="EMBL/GenBank/DDBJ databases">
        <authorList>
            <person name="Varghese N."/>
            <person name="Submissions S."/>
        </authorList>
    </citation>
    <scope>NUCLEOTIDE SEQUENCE [LARGE SCALE GENOMIC DNA]</scope>
    <source>
        <strain evidence="5">YL228</strain>
    </source>
</reference>
<dbReference type="Gene3D" id="1.10.357.10">
    <property type="entry name" value="Tetracycline Repressor, domain 2"/>
    <property type="match status" value="1"/>
</dbReference>
<dbReference type="InterPro" id="IPR001647">
    <property type="entry name" value="HTH_TetR"/>
</dbReference>
<evidence type="ECO:0000256" key="1">
    <source>
        <dbReference type="ARBA" id="ARBA00023125"/>
    </source>
</evidence>
<sequence>MATRGRPCKSEVTCDNKQKIIDTTIELIKTHGADYLTVRNVCQAAEVATGTFYHYYKNKDDLLMYFIRDISFDKCELQTPISDISGRICELYMNLIDRYMELGKDFMRNFYTTSNQALSAYMGVTDGQFAEGTVMERCERELLFARESGIIDKNADAHILSADICTIVKGCVFEWCLNDGEMEIERVLGRIIGNYLYCHQL</sequence>
<dbReference type="Proteomes" id="UP000183461">
    <property type="component" value="Unassembled WGS sequence"/>
</dbReference>
<dbReference type="PRINTS" id="PR00455">
    <property type="entry name" value="HTHTETR"/>
</dbReference>
<evidence type="ECO:0000313" key="5">
    <source>
        <dbReference type="Proteomes" id="UP000183461"/>
    </source>
</evidence>
<gene>
    <name evidence="4" type="ORF">SAMN02910280_0186</name>
</gene>
<dbReference type="PANTHER" id="PTHR43479">
    <property type="entry name" value="ACREF/ENVCD OPERON REPRESSOR-RELATED"/>
    <property type="match status" value="1"/>
</dbReference>
<dbReference type="RefSeq" id="WP_072301238.1">
    <property type="nucleotide sequence ID" value="NZ_FPIP01000011.1"/>
</dbReference>
<proteinExistence type="predicted"/>
<dbReference type="EMBL" id="FPIP01000011">
    <property type="protein sequence ID" value="SFW51728.1"/>
    <property type="molecule type" value="Genomic_DNA"/>
</dbReference>
<dbReference type="GO" id="GO:0003677">
    <property type="term" value="F:DNA binding"/>
    <property type="evidence" value="ECO:0007669"/>
    <property type="project" value="UniProtKB-UniRule"/>
</dbReference>
<name>A0A1K1PVL4_RUMFL</name>
<dbReference type="PROSITE" id="PS50977">
    <property type="entry name" value="HTH_TETR_2"/>
    <property type="match status" value="1"/>
</dbReference>
<protein>
    <submittedName>
        <fullName evidence="4">Transcriptional regulator, TetR family</fullName>
    </submittedName>
</protein>
<feature type="domain" description="HTH tetR-type" evidence="3">
    <location>
        <begin position="14"/>
        <end position="74"/>
    </location>
</feature>